<dbReference type="GO" id="GO:0016567">
    <property type="term" value="P:protein ubiquitination"/>
    <property type="evidence" value="ECO:0007669"/>
    <property type="project" value="InterPro"/>
</dbReference>
<dbReference type="OMA" id="NSAIQMW"/>
<comment type="similarity">
    <text evidence="2">Belongs to the Tdpoz family.</text>
</comment>
<dbReference type="STRING" id="4572.M7YIP9"/>
<feature type="region of interest" description="Disordered" evidence="3">
    <location>
        <begin position="522"/>
        <end position="544"/>
    </location>
</feature>
<dbReference type="PANTHER" id="PTHR26379">
    <property type="entry name" value="BTB/POZ AND MATH DOMAIN-CONTAINING PROTEIN 1"/>
    <property type="match status" value="1"/>
</dbReference>
<dbReference type="InterPro" id="IPR008974">
    <property type="entry name" value="TRAF-like"/>
</dbReference>
<dbReference type="SUPFAM" id="SSF49599">
    <property type="entry name" value="TRAF domain-like"/>
    <property type="match status" value="1"/>
</dbReference>
<dbReference type="InterPro" id="IPR056423">
    <property type="entry name" value="BACK_BPM_SPOP"/>
</dbReference>
<gene>
    <name evidence="4" type="ORF">TRIUR3_22296</name>
</gene>
<evidence type="ECO:0000256" key="1">
    <source>
        <dbReference type="ARBA" id="ARBA00004906"/>
    </source>
</evidence>
<protein>
    <submittedName>
        <fullName evidence="4">BTB/POZ and MATH domain-containing protein 1</fullName>
    </submittedName>
</protein>
<dbReference type="Gene3D" id="2.60.210.10">
    <property type="entry name" value="Apoptosis, Tumor Necrosis Factor Receptor Associated Protein 2, Chain A"/>
    <property type="match status" value="1"/>
</dbReference>
<reference evidence="4" key="1">
    <citation type="journal article" date="2013" name="Nature">
        <title>Draft genome of the wheat A-genome progenitor Triticum urartu.</title>
        <authorList>
            <person name="Ling H.Q."/>
            <person name="Zhao S."/>
            <person name="Liu D."/>
            <person name="Wang J."/>
            <person name="Sun H."/>
            <person name="Zhang C."/>
            <person name="Fan H."/>
            <person name="Li D."/>
            <person name="Dong L."/>
            <person name="Tao Y."/>
            <person name="Gao C."/>
            <person name="Wu H."/>
            <person name="Li Y."/>
            <person name="Cui Y."/>
            <person name="Guo X."/>
            <person name="Zheng S."/>
            <person name="Wang B."/>
            <person name="Yu K."/>
            <person name="Liang Q."/>
            <person name="Yang W."/>
            <person name="Lou X."/>
            <person name="Chen J."/>
            <person name="Feng M."/>
            <person name="Jian J."/>
            <person name="Zhang X."/>
            <person name="Luo G."/>
            <person name="Jiang Y."/>
            <person name="Liu J."/>
            <person name="Wang Z."/>
            <person name="Sha Y."/>
            <person name="Zhang B."/>
            <person name="Wu H."/>
            <person name="Tang D."/>
            <person name="Shen Q."/>
            <person name="Xue P."/>
            <person name="Zou S."/>
            <person name="Wang X."/>
            <person name="Liu X."/>
            <person name="Wang F."/>
            <person name="Yang Y."/>
            <person name="An X."/>
            <person name="Dong Z."/>
            <person name="Zhang K."/>
            <person name="Zhang X."/>
            <person name="Luo M.C."/>
            <person name="Dvorak J."/>
            <person name="Tong Y."/>
            <person name="Wang J."/>
            <person name="Yang H."/>
            <person name="Li Z."/>
            <person name="Wang D."/>
            <person name="Zhang A."/>
            <person name="Wang J."/>
        </authorList>
    </citation>
    <scope>NUCLEOTIDE SEQUENCE</scope>
</reference>
<dbReference type="Gene3D" id="3.30.710.10">
    <property type="entry name" value="Potassium Channel Kv1.1, Chain A"/>
    <property type="match status" value="1"/>
</dbReference>
<dbReference type="SUPFAM" id="SSF54695">
    <property type="entry name" value="POZ domain"/>
    <property type="match status" value="1"/>
</dbReference>
<dbReference type="InterPro" id="IPR045005">
    <property type="entry name" value="BPM1-6"/>
</dbReference>
<dbReference type="PANTHER" id="PTHR26379:SF507">
    <property type="entry name" value="BTB DOMAIN-CONTAINING PROTEIN"/>
    <property type="match status" value="1"/>
</dbReference>
<evidence type="ECO:0000313" key="4">
    <source>
        <dbReference type="EMBL" id="EMS47087.1"/>
    </source>
</evidence>
<dbReference type="EMBL" id="KD266289">
    <property type="protein sequence ID" value="EMS47087.1"/>
    <property type="molecule type" value="Genomic_DNA"/>
</dbReference>
<dbReference type="InterPro" id="IPR011333">
    <property type="entry name" value="SKP1/BTB/POZ_sf"/>
</dbReference>
<dbReference type="PROSITE" id="PS50097">
    <property type="entry name" value="BTB"/>
    <property type="match status" value="1"/>
</dbReference>
<dbReference type="eggNOG" id="KOG0017">
    <property type="taxonomic scope" value="Eukaryota"/>
</dbReference>
<dbReference type="Gene3D" id="1.25.40.420">
    <property type="match status" value="1"/>
</dbReference>
<feature type="compositionally biased region" description="Basic residues" evidence="3">
    <location>
        <begin position="534"/>
        <end position="544"/>
    </location>
</feature>
<evidence type="ECO:0000256" key="3">
    <source>
        <dbReference type="SAM" id="MobiDB-lite"/>
    </source>
</evidence>
<dbReference type="InterPro" id="IPR000210">
    <property type="entry name" value="BTB/POZ_dom"/>
</dbReference>
<dbReference type="SMART" id="SM00225">
    <property type="entry name" value="BTB"/>
    <property type="match status" value="1"/>
</dbReference>
<dbReference type="CDD" id="cd18280">
    <property type="entry name" value="BTB_POZ_BPM_plant"/>
    <property type="match status" value="1"/>
</dbReference>
<accession>M7YIP9</accession>
<evidence type="ECO:0000256" key="2">
    <source>
        <dbReference type="ARBA" id="ARBA00010846"/>
    </source>
</evidence>
<sequence>MENACTNLNQVVRSVRLLKIDGFSLTLSLSSEYRFTSRWNVDGYDLEVGIYPAANPFNPDGNKFVSVRLMFLSKARTECGVPVSLACQLVDRSGELEPFKEDSVSETFFAPHYFKELLLVNRKSIPSAYLRDDSLTLRCAITMLKELPVQTIPAEEVIAVPSTNLHQHLGELLESETGADVTFLVCDESFAAHKDILAARSPVFKAQFFGDMKEKCSQRVEVKDMEVAAFRAMLHFIYTDTVPELDQPLELVATLAQHLLAAADWYGLDRLKLICEMKLSGGITVDTAATTLALAEQHNCSKLKAKCVEFIVSTPAVLDDVLATEGYRHLEASCPSVLTELLKSVHGSQESTSGPTYCCLICITVCFPRHPAVSLRIFVQAVGLHSIKGHVPVELALDTGVHRQWRTFFRAACRKYALLDHLDFDAPDAPNPEWSLLDATAVSWLYGSVSLSILDAVMTLGDDPLAVNLWNSINGLFNDHMINRQLHFTAELGDVKMGERCRSLLALQDMKRKNHRARNSDTALFTNTGNPGKAPRKGKKKKKAAAGVTKEIIPAPATPQAATPSWPSPQHPWNSAIQMWPYGQGGLLGRAPPGYAPAPSYAPRHTLSLLGNVAEIQNFPTCHQDLSMERLATRGRRVHLHTLVDR</sequence>
<proteinExistence type="inferred from homology"/>
<dbReference type="InterPro" id="IPR002083">
    <property type="entry name" value="MATH/TRAF_dom"/>
</dbReference>
<dbReference type="AlphaFoldDB" id="M7YIP9"/>
<organism evidence="4">
    <name type="scientific">Triticum urartu</name>
    <name type="common">Red wild einkorn</name>
    <name type="synonym">Crithodium urartu</name>
    <dbReference type="NCBI Taxonomy" id="4572"/>
    <lineage>
        <taxon>Eukaryota</taxon>
        <taxon>Viridiplantae</taxon>
        <taxon>Streptophyta</taxon>
        <taxon>Embryophyta</taxon>
        <taxon>Tracheophyta</taxon>
        <taxon>Spermatophyta</taxon>
        <taxon>Magnoliopsida</taxon>
        <taxon>Liliopsida</taxon>
        <taxon>Poales</taxon>
        <taxon>Poaceae</taxon>
        <taxon>BOP clade</taxon>
        <taxon>Pooideae</taxon>
        <taxon>Triticodae</taxon>
        <taxon>Triticeae</taxon>
        <taxon>Triticinae</taxon>
        <taxon>Triticum</taxon>
    </lineage>
</organism>
<dbReference type="eggNOG" id="KOG1987">
    <property type="taxonomic scope" value="Eukaryota"/>
</dbReference>
<comment type="pathway">
    <text evidence="1">Protein modification; protein ubiquitination.</text>
</comment>
<name>M7YIP9_TRIUA</name>
<dbReference type="CDD" id="cd00121">
    <property type="entry name" value="MATH"/>
    <property type="match status" value="1"/>
</dbReference>
<dbReference type="Pfam" id="PF00651">
    <property type="entry name" value="BTB"/>
    <property type="match status" value="1"/>
</dbReference>
<dbReference type="Pfam" id="PF24570">
    <property type="entry name" value="BACK_BPM_SPOP"/>
    <property type="match status" value="1"/>
</dbReference>